<evidence type="ECO:0000313" key="1">
    <source>
        <dbReference type="EMBL" id="SES36065.1"/>
    </source>
</evidence>
<sequence>MIDSLGDVKKVIRQADPDELQRLYEALGVEIVYNATGRTLDGSIRPVGRDKAGVRGGT</sequence>
<accession>A0A1H9WQB8</accession>
<evidence type="ECO:0000313" key="2">
    <source>
        <dbReference type="Proteomes" id="UP000199352"/>
    </source>
</evidence>
<protein>
    <submittedName>
        <fullName evidence="1">Uncharacterized protein</fullName>
    </submittedName>
</protein>
<dbReference type="RefSeq" id="WP_177221667.1">
    <property type="nucleotide sequence ID" value="NZ_FOFR01000039.1"/>
</dbReference>
<organism evidence="1 2">
    <name type="scientific">Lentzea xinjiangensis</name>
    <dbReference type="NCBI Taxonomy" id="402600"/>
    <lineage>
        <taxon>Bacteria</taxon>
        <taxon>Bacillati</taxon>
        <taxon>Actinomycetota</taxon>
        <taxon>Actinomycetes</taxon>
        <taxon>Pseudonocardiales</taxon>
        <taxon>Pseudonocardiaceae</taxon>
        <taxon>Lentzea</taxon>
    </lineage>
</organism>
<gene>
    <name evidence="1" type="ORF">SAMN05216188_13917</name>
</gene>
<keyword evidence="2" id="KW-1185">Reference proteome</keyword>
<name>A0A1H9WQB8_9PSEU</name>
<reference evidence="2" key="1">
    <citation type="submission" date="2016-10" db="EMBL/GenBank/DDBJ databases">
        <authorList>
            <person name="Varghese N."/>
            <person name="Submissions S."/>
        </authorList>
    </citation>
    <scope>NUCLEOTIDE SEQUENCE [LARGE SCALE GENOMIC DNA]</scope>
    <source>
        <strain evidence="2">CGMCC 4.3525</strain>
    </source>
</reference>
<dbReference type="EMBL" id="FOFR01000039">
    <property type="protein sequence ID" value="SES36065.1"/>
    <property type="molecule type" value="Genomic_DNA"/>
</dbReference>
<dbReference type="AlphaFoldDB" id="A0A1H9WQB8"/>
<proteinExistence type="predicted"/>
<dbReference type="Proteomes" id="UP000199352">
    <property type="component" value="Unassembled WGS sequence"/>
</dbReference>